<gene>
    <name evidence="1" type="ORF">OIDMADRAFT_18505</name>
</gene>
<dbReference type="HOGENOM" id="CLU_2671696_0_0_1"/>
<accession>A0A0C3HL06</accession>
<reference evidence="2" key="2">
    <citation type="submission" date="2015-01" db="EMBL/GenBank/DDBJ databases">
        <title>Evolutionary Origins and Diversification of the Mycorrhizal Mutualists.</title>
        <authorList>
            <consortium name="DOE Joint Genome Institute"/>
            <consortium name="Mycorrhizal Genomics Consortium"/>
            <person name="Kohler A."/>
            <person name="Kuo A."/>
            <person name="Nagy L.G."/>
            <person name="Floudas D."/>
            <person name="Copeland A."/>
            <person name="Barry K.W."/>
            <person name="Cichocki N."/>
            <person name="Veneault-Fourrey C."/>
            <person name="LaButti K."/>
            <person name="Lindquist E.A."/>
            <person name="Lipzen A."/>
            <person name="Lundell T."/>
            <person name="Morin E."/>
            <person name="Murat C."/>
            <person name="Riley R."/>
            <person name="Ohm R."/>
            <person name="Sun H."/>
            <person name="Tunlid A."/>
            <person name="Henrissat B."/>
            <person name="Grigoriev I.V."/>
            <person name="Hibbett D.S."/>
            <person name="Martin F."/>
        </authorList>
    </citation>
    <scope>NUCLEOTIDE SEQUENCE [LARGE SCALE GENOMIC DNA]</scope>
    <source>
        <strain evidence="2">Zn</strain>
    </source>
</reference>
<name>A0A0C3HL06_OIDMZ</name>
<dbReference type="InParanoid" id="A0A0C3HL06"/>
<proteinExistence type="predicted"/>
<sequence length="75" mass="8744">MQRNKHRVSLKDPAQASVERIGISVVYQPGNNQRHDIEYVKRSTSVIYYAKAWRRARKALCLFMVYSGIPKIHGR</sequence>
<dbReference type="AlphaFoldDB" id="A0A0C3HL06"/>
<organism evidence="1 2">
    <name type="scientific">Oidiodendron maius (strain Zn)</name>
    <dbReference type="NCBI Taxonomy" id="913774"/>
    <lineage>
        <taxon>Eukaryota</taxon>
        <taxon>Fungi</taxon>
        <taxon>Dikarya</taxon>
        <taxon>Ascomycota</taxon>
        <taxon>Pezizomycotina</taxon>
        <taxon>Leotiomycetes</taxon>
        <taxon>Leotiomycetes incertae sedis</taxon>
        <taxon>Myxotrichaceae</taxon>
        <taxon>Oidiodendron</taxon>
    </lineage>
</organism>
<dbReference type="EMBL" id="KN832874">
    <property type="protein sequence ID" value="KIN03017.1"/>
    <property type="molecule type" value="Genomic_DNA"/>
</dbReference>
<dbReference type="Proteomes" id="UP000054321">
    <property type="component" value="Unassembled WGS sequence"/>
</dbReference>
<protein>
    <submittedName>
        <fullName evidence="1">Uncharacterized protein</fullName>
    </submittedName>
</protein>
<evidence type="ECO:0000313" key="2">
    <source>
        <dbReference type="Proteomes" id="UP000054321"/>
    </source>
</evidence>
<keyword evidence="2" id="KW-1185">Reference proteome</keyword>
<evidence type="ECO:0000313" key="1">
    <source>
        <dbReference type="EMBL" id="KIN03017.1"/>
    </source>
</evidence>
<reference evidence="1 2" key="1">
    <citation type="submission" date="2014-04" db="EMBL/GenBank/DDBJ databases">
        <authorList>
            <consortium name="DOE Joint Genome Institute"/>
            <person name="Kuo A."/>
            <person name="Martino E."/>
            <person name="Perotto S."/>
            <person name="Kohler A."/>
            <person name="Nagy L.G."/>
            <person name="Floudas D."/>
            <person name="Copeland A."/>
            <person name="Barry K.W."/>
            <person name="Cichocki N."/>
            <person name="Veneault-Fourrey C."/>
            <person name="LaButti K."/>
            <person name="Lindquist E.A."/>
            <person name="Lipzen A."/>
            <person name="Lundell T."/>
            <person name="Morin E."/>
            <person name="Murat C."/>
            <person name="Sun H."/>
            <person name="Tunlid A."/>
            <person name="Henrissat B."/>
            <person name="Grigoriev I.V."/>
            <person name="Hibbett D.S."/>
            <person name="Martin F."/>
            <person name="Nordberg H.P."/>
            <person name="Cantor M.N."/>
            <person name="Hua S.X."/>
        </authorList>
    </citation>
    <scope>NUCLEOTIDE SEQUENCE [LARGE SCALE GENOMIC DNA]</scope>
    <source>
        <strain evidence="1 2">Zn</strain>
    </source>
</reference>